<dbReference type="KEGG" id="ppel:H6H00_29360"/>
<proteinExistence type="predicted"/>
<organism evidence="2 3">
    <name type="scientific">Pseudonocardia petroleophila</name>
    <dbReference type="NCBI Taxonomy" id="37331"/>
    <lineage>
        <taxon>Bacteria</taxon>
        <taxon>Bacillati</taxon>
        <taxon>Actinomycetota</taxon>
        <taxon>Actinomycetes</taxon>
        <taxon>Pseudonocardiales</taxon>
        <taxon>Pseudonocardiaceae</taxon>
        <taxon>Pseudonocardia</taxon>
    </lineage>
</organism>
<dbReference type="Gene3D" id="3.40.50.1820">
    <property type="entry name" value="alpha/beta hydrolase"/>
    <property type="match status" value="1"/>
</dbReference>
<dbReference type="InterPro" id="IPR000073">
    <property type="entry name" value="AB_hydrolase_1"/>
</dbReference>
<name>A0A7G7MH49_9PSEU</name>
<dbReference type="GO" id="GO:0016787">
    <property type="term" value="F:hydrolase activity"/>
    <property type="evidence" value="ECO:0007669"/>
    <property type="project" value="UniProtKB-KW"/>
</dbReference>
<dbReference type="InterPro" id="IPR029058">
    <property type="entry name" value="AB_hydrolase_fold"/>
</dbReference>
<sequence length="243" mass="26964">MTAVILLPGIGAPARIDYPPLMAELAHSSPVVTKELEVYAADRPPQHYGLHLEVDGLDRFATDHGFDRFHLVGHSIGAAIALAYAARHPDRVASLALNEPGTDFSDADRGSLPVERFSDVPEDQRMQWFVQQLGRPGVEMSPLPLPQDPEMARRPTGMAVALPAVYTHRVDVDDLRRFRGPAYFSYGSLSNELWERMAERIPHVLVDCTVERYEGRHHLDAPHRAEPRRLAAALTALWGRAGG</sequence>
<dbReference type="EMBL" id="CP060131">
    <property type="protein sequence ID" value="QNG52110.1"/>
    <property type="molecule type" value="Genomic_DNA"/>
</dbReference>
<gene>
    <name evidence="2" type="ORF">H6H00_29360</name>
</gene>
<dbReference type="SUPFAM" id="SSF53474">
    <property type="entry name" value="alpha/beta-Hydrolases"/>
    <property type="match status" value="1"/>
</dbReference>
<dbReference type="Proteomes" id="UP000515728">
    <property type="component" value="Chromosome"/>
</dbReference>
<keyword evidence="2" id="KW-0378">Hydrolase</keyword>
<dbReference type="RefSeq" id="WP_185718860.1">
    <property type="nucleotide sequence ID" value="NZ_BAAAWI010000001.1"/>
</dbReference>
<dbReference type="AlphaFoldDB" id="A0A7G7MH49"/>
<evidence type="ECO:0000259" key="1">
    <source>
        <dbReference type="Pfam" id="PF00561"/>
    </source>
</evidence>
<reference evidence="2 3" key="1">
    <citation type="submission" date="2020-08" db="EMBL/GenBank/DDBJ databases">
        <authorList>
            <person name="Mo P."/>
        </authorList>
    </citation>
    <scope>NUCLEOTIDE SEQUENCE [LARGE SCALE GENOMIC DNA]</scope>
    <source>
        <strain evidence="2 3">CGMCC 4.1532</strain>
    </source>
</reference>
<protein>
    <submittedName>
        <fullName evidence="2">Alpha/beta hydrolase</fullName>
    </submittedName>
</protein>
<dbReference type="PRINTS" id="PR00111">
    <property type="entry name" value="ABHYDROLASE"/>
</dbReference>
<accession>A0A7G7MH49</accession>
<feature type="domain" description="AB hydrolase-1" evidence="1">
    <location>
        <begin position="57"/>
        <end position="109"/>
    </location>
</feature>
<dbReference type="Pfam" id="PF00561">
    <property type="entry name" value="Abhydrolase_1"/>
    <property type="match status" value="1"/>
</dbReference>
<keyword evidence="3" id="KW-1185">Reference proteome</keyword>
<evidence type="ECO:0000313" key="2">
    <source>
        <dbReference type="EMBL" id="QNG52110.1"/>
    </source>
</evidence>
<evidence type="ECO:0000313" key="3">
    <source>
        <dbReference type="Proteomes" id="UP000515728"/>
    </source>
</evidence>